<protein>
    <submittedName>
        <fullName evidence="1">Uncharacterized protein</fullName>
    </submittedName>
</protein>
<dbReference type="Proteomes" id="UP000580474">
    <property type="component" value="Unassembled WGS sequence"/>
</dbReference>
<proteinExistence type="predicted"/>
<dbReference type="EMBL" id="JACHIV010000001">
    <property type="protein sequence ID" value="MBB5067738.1"/>
    <property type="molecule type" value="Genomic_DNA"/>
</dbReference>
<evidence type="ECO:0000313" key="1">
    <source>
        <dbReference type="EMBL" id="MBB5067738.1"/>
    </source>
</evidence>
<sequence>MTGFTGSPQVAGSPVTTGLTAHARIFVLLRKAG</sequence>
<comment type="caution">
    <text evidence="1">The sequence shown here is derived from an EMBL/GenBank/DDBJ whole genome shotgun (WGS) entry which is preliminary data.</text>
</comment>
<reference evidence="1 2" key="1">
    <citation type="submission" date="2020-08" db="EMBL/GenBank/DDBJ databases">
        <title>Sequencing the genomes of 1000 actinobacteria strains.</title>
        <authorList>
            <person name="Klenk H.-P."/>
        </authorList>
    </citation>
    <scope>NUCLEOTIDE SEQUENCE [LARGE SCALE GENOMIC DNA]</scope>
    <source>
        <strain evidence="1 2">DSM 45582</strain>
    </source>
</reference>
<accession>A0A840NC07</accession>
<keyword evidence="2" id="KW-1185">Reference proteome</keyword>
<name>A0A840NC07_9PSEU</name>
<gene>
    <name evidence="1" type="ORF">BJ969_000826</name>
</gene>
<organism evidence="1 2">
    <name type="scientific">Saccharopolyspora gloriosae</name>
    <dbReference type="NCBI Taxonomy" id="455344"/>
    <lineage>
        <taxon>Bacteria</taxon>
        <taxon>Bacillati</taxon>
        <taxon>Actinomycetota</taxon>
        <taxon>Actinomycetes</taxon>
        <taxon>Pseudonocardiales</taxon>
        <taxon>Pseudonocardiaceae</taxon>
        <taxon>Saccharopolyspora</taxon>
    </lineage>
</organism>
<evidence type="ECO:0000313" key="2">
    <source>
        <dbReference type="Proteomes" id="UP000580474"/>
    </source>
</evidence>
<dbReference type="AlphaFoldDB" id="A0A840NC07"/>